<evidence type="ECO:0000256" key="3">
    <source>
        <dbReference type="ARBA" id="ARBA00022512"/>
    </source>
</evidence>
<reference evidence="12 13" key="2">
    <citation type="journal article" date="2013" name="PLoS Genet.">
        <title>Comparative genome structure, secondary metabolite, and effector coding capacity across Cochliobolus pathogens.</title>
        <authorList>
            <person name="Condon B.J."/>
            <person name="Leng Y."/>
            <person name="Wu D."/>
            <person name="Bushley K.E."/>
            <person name="Ohm R.A."/>
            <person name="Otillar R."/>
            <person name="Martin J."/>
            <person name="Schackwitz W."/>
            <person name="Grimwood J."/>
            <person name="MohdZainudin N."/>
            <person name="Xue C."/>
            <person name="Wang R."/>
            <person name="Manning V.A."/>
            <person name="Dhillon B."/>
            <person name="Tu Z.J."/>
            <person name="Steffenson B.J."/>
            <person name="Salamov A."/>
            <person name="Sun H."/>
            <person name="Lowry S."/>
            <person name="LaButti K."/>
            <person name="Han J."/>
            <person name="Copeland A."/>
            <person name="Lindquist E."/>
            <person name="Barry K."/>
            <person name="Schmutz J."/>
            <person name="Baker S.E."/>
            <person name="Ciuffetti L.M."/>
            <person name="Grigoriev I.V."/>
            <person name="Zhong S."/>
            <person name="Turgeon B.G."/>
        </authorList>
    </citation>
    <scope>NUCLEOTIDE SEQUENCE [LARGE SCALE GENOMIC DNA]</scope>
    <source>
        <strain evidence="13">28A</strain>
    </source>
</reference>
<dbReference type="GO" id="GO:0016798">
    <property type="term" value="F:hydrolase activity, acting on glycosyl bonds"/>
    <property type="evidence" value="ECO:0007669"/>
    <property type="project" value="UniProtKB-KW"/>
</dbReference>
<evidence type="ECO:0000256" key="4">
    <source>
        <dbReference type="ARBA" id="ARBA00022525"/>
    </source>
</evidence>
<keyword evidence="3" id="KW-0134">Cell wall</keyword>
<proteinExistence type="inferred from homology"/>
<gene>
    <name evidence="12" type="ORF">SETTUDRAFT_37050</name>
</gene>
<dbReference type="PANTHER" id="PTHR31316:SF0">
    <property type="entry name" value="SECRETED BETA-GLUCOSIDASE SIM1-RELATED"/>
    <property type="match status" value="1"/>
</dbReference>
<dbReference type="OrthoDB" id="5339822at2759"/>
<evidence type="ECO:0000313" key="13">
    <source>
        <dbReference type="Proteomes" id="UP000016935"/>
    </source>
</evidence>
<dbReference type="Proteomes" id="UP000016935">
    <property type="component" value="Unassembled WGS sequence"/>
</dbReference>
<dbReference type="HOGENOM" id="CLU_033459_1_0_1"/>
<keyword evidence="8" id="KW-0326">Glycosidase</keyword>
<dbReference type="Pfam" id="PF03856">
    <property type="entry name" value="SUN"/>
    <property type="match status" value="1"/>
</dbReference>
<accession>R0KBU0</accession>
<feature type="region of interest" description="Disordered" evidence="11">
    <location>
        <begin position="112"/>
        <end position="148"/>
    </location>
</feature>
<dbReference type="RefSeq" id="XP_008021901.1">
    <property type="nucleotide sequence ID" value="XM_008023710.1"/>
</dbReference>
<keyword evidence="4" id="KW-0964">Secreted</keyword>
<keyword evidence="13" id="KW-1185">Reference proteome</keyword>
<sequence>MKLQHVITVTAIVAVTSAKPHHLHRRAHAHGPVKRDIVYAPAATQTQIVYWLEDHAISEEEAREGIANGTLMWGQDNVLSSATDTSVALPTPPPSSSHEPAPEQIEYHIEEPDDAPQSQPEMPAAETPLATPNPPDAPNIQQPDASPRPWIDMVDENGYCAECDREFPDGKIACTEFPHGYGALPIAHEGLGGWSGIQDPQYVGSDGFDDITTVVKGSCSDGTCCTPGSFCSYGCPNPYLKASFPSIQGKHGQTVGGLYCNKDGYFEMADGKIANTLCVQGSKRMGVKVQNKLSKSVSFCRTDYPGTESMTFPVTVGPGETGFLANPDQQKYFFWQGKKTSAQYYVNKQGVPEDEACTWGKEMGGKGNWAPAVFGTSFDDGPAQQGFSSLKQNELCKKERLGYDITFVGDGVVSACRYKSATNQWCEGGQCWEDPDRGCTAAIMHGDLTVVLSDG</sequence>
<keyword evidence="5" id="KW-0732">Signal</keyword>
<dbReference type="GO" id="GO:0000272">
    <property type="term" value="P:polysaccharide catabolic process"/>
    <property type="evidence" value="ECO:0007669"/>
    <property type="project" value="UniProtKB-KW"/>
</dbReference>
<feature type="region of interest" description="Disordered" evidence="11">
    <location>
        <begin position="82"/>
        <end position="101"/>
    </location>
</feature>
<keyword evidence="9" id="KW-0961">Cell wall biogenesis/degradation</keyword>
<dbReference type="EMBL" id="KB908493">
    <property type="protein sequence ID" value="EOA90413.1"/>
    <property type="molecule type" value="Genomic_DNA"/>
</dbReference>
<name>R0KBU0_EXST2</name>
<evidence type="ECO:0008006" key="14">
    <source>
        <dbReference type="Google" id="ProtNLM"/>
    </source>
</evidence>
<evidence type="ECO:0000256" key="9">
    <source>
        <dbReference type="ARBA" id="ARBA00023316"/>
    </source>
</evidence>
<keyword evidence="6" id="KW-0378">Hydrolase</keyword>
<keyword evidence="10" id="KW-0624">Polysaccharide degradation</keyword>
<dbReference type="GO" id="GO:0009986">
    <property type="term" value="C:cell surface"/>
    <property type="evidence" value="ECO:0007669"/>
    <property type="project" value="TreeGrafter"/>
</dbReference>
<evidence type="ECO:0000256" key="7">
    <source>
        <dbReference type="ARBA" id="ARBA00023277"/>
    </source>
</evidence>
<dbReference type="GO" id="GO:0009277">
    <property type="term" value="C:fungal-type cell wall"/>
    <property type="evidence" value="ECO:0007669"/>
    <property type="project" value="TreeGrafter"/>
</dbReference>
<dbReference type="eggNOG" id="ENOG502QPVV">
    <property type="taxonomic scope" value="Eukaryota"/>
</dbReference>
<dbReference type="InterPro" id="IPR005556">
    <property type="entry name" value="SUN"/>
</dbReference>
<evidence type="ECO:0000256" key="6">
    <source>
        <dbReference type="ARBA" id="ARBA00022801"/>
    </source>
</evidence>
<comment type="similarity">
    <text evidence="2">Belongs to the SUN family.</text>
</comment>
<keyword evidence="7" id="KW-0119">Carbohydrate metabolism</keyword>
<dbReference type="AlphaFoldDB" id="R0KBU0"/>
<evidence type="ECO:0000256" key="1">
    <source>
        <dbReference type="ARBA" id="ARBA00004191"/>
    </source>
</evidence>
<dbReference type="PANTHER" id="PTHR31316">
    <property type="entry name" value="BETA-GLUCOSIDASE-LIKE PROTEIN NCA3, MITOCHONDRIAL-RELATED"/>
    <property type="match status" value="1"/>
</dbReference>
<dbReference type="GO" id="GO:0031505">
    <property type="term" value="P:fungal-type cell wall organization"/>
    <property type="evidence" value="ECO:0007669"/>
    <property type="project" value="TreeGrafter"/>
</dbReference>
<dbReference type="InterPro" id="IPR051526">
    <property type="entry name" value="Beta-Glucosidase_SUN"/>
</dbReference>
<organism evidence="12 13">
    <name type="scientific">Exserohilum turcicum (strain 28A)</name>
    <name type="common">Northern leaf blight fungus</name>
    <name type="synonym">Setosphaeria turcica</name>
    <dbReference type="NCBI Taxonomy" id="671987"/>
    <lineage>
        <taxon>Eukaryota</taxon>
        <taxon>Fungi</taxon>
        <taxon>Dikarya</taxon>
        <taxon>Ascomycota</taxon>
        <taxon>Pezizomycotina</taxon>
        <taxon>Dothideomycetes</taxon>
        <taxon>Pleosporomycetidae</taxon>
        <taxon>Pleosporales</taxon>
        <taxon>Pleosporineae</taxon>
        <taxon>Pleosporaceae</taxon>
        <taxon>Exserohilum</taxon>
    </lineage>
</organism>
<protein>
    <recommendedName>
        <fullName evidence="14">Glycoside hydrolase family 132 protein</fullName>
    </recommendedName>
</protein>
<evidence type="ECO:0000313" key="12">
    <source>
        <dbReference type="EMBL" id="EOA90413.1"/>
    </source>
</evidence>
<dbReference type="GeneID" id="19404206"/>
<evidence type="ECO:0000256" key="5">
    <source>
        <dbReference type="ARBA" id="ARBA00022729"/>
    </source>
</evidence>
<comment type="subcellular location">
    <subcellularLocation>
        <location evidence="1">Secreted</location>
        <location evidence="1">Cell wall</location>
    </subcellularLocation>
</comment>
<reference evidence="12 13" key="1">
    <citation type="journal article" date="2012" name="PLoS Pathog.">
        <title>Diverse lifestyles and strategies of plant pathogenesis encoded in the genomes of eighteen Dothideomycetes fungi.</title>
        <authorList>
            <person name="Ohm R.A."/>
            <person name="Feau N."/>
            <person name="Henrissat B."/>
            <person name="Schoch C.L."/>
            <person name="Horwitz B.A."/>
            <person name="Barry K.W."/>
            <person name="Condon B.J."/>
            <person name="Copeland A.C."/>
            <person name="Dhillon B."/>
            <person name="Glaser F."/>
            <person name="Hesse C.N."/>
            <person name="Kosti I."/>
            <person name="LaButti K."/>
            <person name="Lindquist E.A."/>
            <person name="Lucas S."/>
            <person name="Salamov A.A."/>
            <person name="Bradshaw R.E."/>
            <person name="Ciuffetti L."/>
            <person name="Hamelin R.C."/>
            <person name="Kema G.H.J."/>
            <person name="Lawrence C."/>
            <person name="Scott J.A."/>
            <person name="Spatafora J.W."/>
            <person name="Turgeon B.G."/>
            <person name="de Wit P.J.G.M."/>
            <person name="Zhong S."/>
            <person name="Goodwin S.B."/>
            <person name="Grigoriev I.V."/>
        </authorList>
    </citation>
    <scope>NUCLEOTIDE SEQUENCE [LARGE SCALE GENOMIC DNA]</scope>
    <source>
        <strain evidence="13">28A</strain>
    </source>
</reference>
<evidence type="ECO:0000256" key="2">
    <source>
        <dbReference type="ARBA" id="ARBA00010579"/>
    </source>
</evidence>
<evidence type="ECO:0000256" key="11">
    <source>
        <dbReference type="SAM" id="MobiDB-lite"/>
    </source>
</evidence>
<evidence type="ECO:0000256" key="10">
    <source>
        <dbReference type="ARBA" id="ARBA00023326"/>
    </source>
</evidence>
<evidence type="ECO:0000256" key="8">
    <source>
        <dbReference type="ARBA" id="ARBA00023295"/>
    </source>
</evidence>